<reference evidence="4" key="2">
    <citation type="submission" date="2021-01" db="EMBL/GenBank/DDBJ databases">
        <authorList>
            <person name="Schikora-Tamarit M.A."/>
        </authorList>
    </citation>
    <scope>NUCLEOTIDE SEQUENCE</scope>
    <source>
        <strain evidence="4">CBS2887</strain>
    </source>
</reference>
<dbReference type="InterPro" id="IPR011856">
    <property type="entry name" value="tRNA_endonuc-like_dom_sf"/>
</dbReference>
<dbReference type="PANTHER" id="PTHR28518">
    <property type="entry name" value="TRNA-SPLICING ENDONUCLEASE SUBUNIT SEN15"/>
    <property type="match status" value="1"/>
</dbReference>
<keyword evidence="5" id="KW-1185">Reference proteome</keyword>
<name>A0A9P8TLQ6_WICPI</name>
<evidence type="ECO:0000256" key="1">
    <source>
        <dbReference type="ARBA" id="ARBA00006091"/>
    </source>
</evidence>
<dbReference type="SUPFAM" id="SSF53032">
    <property type="entry name" value="tRNA-intron endonuclease catalytic domain-like"/>
    <property type="match status" value="1"/>
</dbReference>
<comment type="caution">
    <text evidence="4">The sequence shown here is derived from an EMBL/GenBank/DDBJ whole genome shotgun (WGS) entry which is preliminary data.</text>
</comment>
<accession>A0A9P8TLQ6</accession>
<evidence type="ECO:0000256" key="2">
    <source>
        <dbReference type="ARBA" id="ARBA00022694"/>
    </source>
</evidence>
<dbReference type="InterPro" id="IPR018593">
    <property type="entry name" value="tRNA-endonuc_su_Sen15"/>
</dbReference>
<sequence>MNKETLVSQVKQNLSFYNLWSDITEIQTTSFTFLQGKPKDPLTVQSTIDSTTDGISSELTKEQEQGQIPYELVYPIRLDSKLSPRDIHQLFKELEDFKGFKIEKIIAGILNDDSTIVYYNIYNGLVKPRRN</sequence>
<evidence type="ECO:0000313" key="4">
    <source>
        <dbReference type="EMBL" id="KAH3683330.1"/>
    </source>
</evidence>
<feature type="domain" description="tRNA-splicing endonuclease subunit Sen15" evidence="3">
    <location>
        <begin position="9"/>
        <end position="131"/>
    </location>
</feature>
<dbReference type="Proteomes" id="UP000774326">
    <property type="component" value="Unassembled WGS sequence"/>
</dbReference>
<dbReference type="Gene3D" id="3.40.1350.10">
    <property type="match status" value="1"/>
</dbReference>
<dbReference type="AlphaFoldDB" id="A0A9P8TLQ6"/>
<dbReference type="OrthoDB" id="10002170at2759"/>
<gene>
    <name evidence="4" type="ORF">WICPIJ_005697</name>
</gene>
<dbReference type="GO" id="GO:0003676">
    <property type="term" value="F:nucleic acid binding"/>
    <property type="evidence" value="ECO:0007669"/>
    <property type="project" value="InterPro"/>
</dbReference>
<dbReference type="GO" id="GO:0000379">
    <property type="term" value="P:tRNA-type intron splice site recognition and cleavage"/>
    <property type="evidence" value="ECO:0007669"/>
    <property type="project" value="InterPro"/>
</dbReference>
<dbReference type="GO" id="GO:0000213">
    <property type="term" value="F:tRNA-intron lyase activity"/>
    <property type="evidence" value="ECO:0007669"/>
    <property type="project" value="TreeGrafter"/>
</dbReference>
<dbReference type="PANTHER" id="PTHR28518:SF1">
    <property type="entry name" value="TRNA-SPLICING ENDONUCLEASE SUBUNIT SEN15"/>
    <property type="match status" value="1"/>
</dbReference>
<dbReference type="InterPro" id="IPR042777">
    <property type="entry name" value="Sen15_fungi"/>
</dbReference>
<comment type="similarity">
    <text evidence="1">Belongs to the SEN15 family.</text>
</comment>
<keyword evidence="2" id="KW-0819">tRNA processing</keyword>
<evidence type="ECO:0000259" key="3">
    <source>
        <dbReference type="Pfam" id="PF09631"/>
    </source>
</evidence>
<dbReference type="GO" id="GO:0000214">
    <property type="term" value="C:tRNA-intron endonuclease complex"/>
    <property type="evidence" value="ECO:0007669"/>
    <property type="project" value="InterPro"/>
</dbReference>
<proteinExistence type="inferred from homology"/>
<protein>
    <recommendedName>
        <fullName evidence="3">tRNA-splicing endonuclease subunit Sen15 domain-containing protein</fullName>
    </recommendedName>
</protein>
<evidence type="ECO:0000313" key="5">
    <source>
        <dbReference type="Proteomes" id="UP000774326"/>
    </source>
</evidence>
<dbReference type="InterPro" id="IPR036167">
    <property type="entry name" value="tRNA_intron_Endo_cat-like_sf"/>
</dbReference>
<organism evidence="4 5">
    <name type="scientific">Wickerhamomyces pijperi</name>
    <name type="common">Yeast</name>
    <name type="synonym">Pichia pijperi</name>
    <dbReference type="NCBI Taxonomy" id="599730"/>
    <lineage>
        <taxon>Eukaryota</taxon>
        <taxon>Fungi</taxon>
        <taxon>Dikarya</taxon>
        <taxon>Ascomycota</taxon>
        <taxon>Saccharomycotina</taxon>
        <taxon>Saccharomycetes</taxon>
        <taxon>Phaffomycetales</taxon>
        <taxon>Wickerhamomycetaceae</taxon>
        <taxon>Wickerhamomyces</taxon>
    </lineage>
</organism>
<dbReference type="Pfam" id="PF09631">
    <property type="entry name" value="Sen15"/>
    <property type="match status" value="1"/>
</dbReference>
<dbReference type="EMBL" id="JAEUBG010003177">
    <property type="protein sequence ID" value="KAH3683330.1"/>
    <property type="molecule type" value="Genomic_DNA"/>
</dbReference>
<reference evidence="4" key="1">
    <citation type="journal article" date="2021" name="Open Biol.">
        <title>Shared evolutionary footprints suggest mitochondrial oxidative damage underlies multiple complex I losses in fungi.</title>
        <authorList>
            <person name="Schikora-Tamarit M.A."/>
            <person name="Marcet-Houben M."/>
            <person name="Nosek J."/>
            <person name="Gabaldon T."/>
        </authorList>
    </citation>
    <scope>NUCLEOTIDE SEQUENCE</scope>
    <source>
        <strain evidence="4">CBS2887</strain>
    </source>
</reference>